<gene>
    <name evidence="2" type="ORF">BRO54_0517</name>
</gene>
<name>A0A1Q5T830_9BACL</name>
<comment type="caution">
    <text evidence="2">The sequence shown here is derived from an EMBL/GenBank/DDBJ whole genome shotgun (WGS) entry which is preliminary data.</text>
</comment>
<reference evidence="3" key="2">
    <citation type="submission" date="2017-01" db="EMBL/GenBank/DDBJ databases">
        <title>Genome sequencing and annotation of Geobacillus sp. 1017, a Hydrocarbon-Oxidizing Thermophilic Bacterium Isolated from a Heavy Oil Reservoir (China).</title>
        <authorList>
            <person name="Kadnikov V.V."/>
            <person name="Mardanov A.V."/>
            <person name="Poltaraus A.B."/>
            <person name="Sokolova D.S."/>
            <person name="Semenova E.M."/>
            <person name="Ravin N.V."/>
            <person name="Tourova T.P."/>
            <person name="Nazina T.N."/>
        </authorList>
    </citation>
    <scope>NUCLEOTIDE SEQUENCE [LARGE SCALE GENOMIC DNA]</scope>
    <source>
        <strain evidence="3">1017</strain>
    </source>
</reference>
<dbReference type="AlphaFoldDB" id="A0A1Q5T830"/>
<proteinExistence type="predicted"/>
<evidence type="ECO:0000313" key="3">
    <source>
        <dbReference type="Proteomes" id="UP000186030"/>
    </source>
</evidence>
<keyword evidence="1" id="KW-1133">Transmembrane helix</keyword>
<feature type="transmembrane region" description="Helical" evidence="1">
    <location>
        <begin position="12"/>
        <end position="32"/>
    </location>
</feature>
<organism evidence="2 3">
    <name type="scientific">Geobacillus proteiniphilus</name>
    <dbReference type="NCBI Taxonomy" id="860353"/>
    <lineage>
        <taxon>Bacteria</taxon>
        <taxon>Bacillati</taxon>
        <taxon>Bacillota</taxon>
        <taxon>Bacilli</taxon>
        <taxon>Bacillales</taxon>
        <taxon>Anoxybacillaceae</taxon>
        <taxon>Geobacillus</taxon>
    </lineage>
</organism>
<dbReference type="EMBL" id="MQMG01000003">
    <property type="protein sequence ID" value="OKO96338.1"/>
    <property type="molecule type" value="Genomic_DNA"/>
</dbReference>
<keyword evidence="1" id="KW-0472">Membrane</keyword>
<reference evidence="2 3" key="1">
    <citation type="submission" date="2016-11" db="EMBL/GenBank/DDBJ databases">
        <authorList>
            <person name="Kadnikov V."/>
            <person name="Nazina T."/>
        </authorList>
    </citation>
    <scope>NUCLEOTIDE SEQUENCE [LARGE SCALE GENOMIC DNA]</scope>
    <source>
        <strain evidence="2 3">1017</strain>
    </source>
</reference>
<evidence type="ECO:0000256" key="1">
    <source>
        <dbReference type="SAM" id="Phobius"/>
    </source>
</evidence>
<evidence type="ECO:0000313" key="2">
    <source>
        <dbReference type="EMBL" id="OKO96338.1"/>
    </source>
</evidence>
<protein>
    <submittedName>
        <fullName evidence="2">Uncharacterized protein</fullName>
    </submittedName>
</protein>
<sequence>MGFEHIYFTQGVGFMSPFLFGCQFMLVNLLIYSNITKKPSVY</sequence>
<accession>A0A1Q5T830</accession>
<dbReference type="Proteomes" id="UP000186030">
    <property type="component" value="Unassembled WGS sequence"/>
</dbReference>
<keyword evidence="1" id="KW-0812">Transmembrane</keyword>